<dbReference type="InterPro" id="IPR002885">
    <property type="entry name" value="PPR_rpt"/>
</dbReference>
<feature type="repeat" description="PPR" evidence="6">
    <location>
        <begin position="141"/>
        <end position="175"/>
    </location>
</feature>
<dbReference type="PANTHER" id="PTHR45717:SF8">
    <property type="entry name" value="OS01G0301000 PROTEIN"/>
    <property type="match status" value="1"/>
</dbReference>
<evidence type="ECO:0000313" key="8">
    <source>
        <dbReference type="Proteomes" id="UP001085076"/>
    </source>
</evidence>
<dbReference type="Pfam" id="PF13041">
    <property type="entry name" value="PPR_2"/>
    <property type="match status" value="1"/>
</dbReference>
<dbReference type="FunFam" id="1.25.40.10:FF:000385">
    <property type="entry name" value="Pentatricopeptide repeat-containing protein mitochondrial"/>
    <property type="match status" value="1"/>
</dbReference>
<reference evidence="7 8" key="1">
    <citation type="journal article" date="2022" name="Hortic Res">
        <title>The genome of Dioscorea zingiberensis sheds light on the biosynthesis, origin and evolution of the medicinally important diosgenin saponins.</title>
        <authorList>
            <person name="Li Y."/>
            <person name="Tan C."/>
            <person name="Li Z."/>
            <person name="Guo J."/>
            <person name="Li S."/>
            <person name="Chen X."/>
            <person name="Wang C."/>
            <person name="Dai X."/>
            <person name="Yang H."/>
            <person name="Song W."/>
            <person name="Hou L."/>
            <person name="Xu J."/>
            <person name="Tong Z."/>
            <person name="Xu A."/>
            <person name="Yuan X."/>
            <person name="Wang W."/>
            <person name="Yang Q."/>
            <person name="Chen L."/>
            <person name="Sun Z."/>
            <person name="Wang K."/>
            <person name="Pan B."/>
            <person name="Chen J."/>
            <person name="Bao Y."/>
            <person name="Liu F."/>
            <person name="Qi X."/>
            <person name="Gang D.R."/>
            <person name="Wen J."/>
            <person name="Li J."/>
        </authorList>
    </citation>
    <scope>NUCLEOTIDE SEQUENCE [LARGE SCALE GENOMIC DNA]</scope>
    <source>
        <strain evidence="7">Dzin_1.0</strain>
    </source>
</reference>
<dbReference type="Proteomes" id="UP001085076">
    <property type="component" value="Unassembled WGS sequence"/>
</dbReference>
<dbReference type="GO" id="GO:0005739">
    <property type="term" value="C:mitochondrion"/>
    <property type="evidence" value="ECO:0007669"/>
    <property type="project" value="UniProtKB-SubCell"/>
</dbReference>
<dbReference type="PANTHER" id="PTHR45717">
    <property type="entry name" value="OS12G0527900 PROTEIN"/>
    <property type="match status" value="1"/>
</dbReference>
<dbReference type="OrthoDB" id="1717827at2759"/>
<comment type="similarity">
    <text evidence="2">Belongs to the PPR family. P subfamily.</text>
</comment>
<feature type="repeat" description="PPR" evidence="6">
    <location>
        <begin position="176"/>
        <end position="210"/>
    </location>
</feature>
<evidence type="ECO:0000256" key="2">
    <source>
        <dbReference type="ARBA" id="ARBA00007626"/>
    </source>
</evidence>
<comment type="subcellular location">
    <subcellularLocation>
        <location evidence="1">Mitochondrion</location>
    </subcellularLocation>
</comment>
<proteinExistence type="inferred from homology"/>
<gene>
    <name evidence="7" type="ORF">J5N97_001339</name>
</gene>
<dbReference type="EMBL" id="JAGGNH010000060">
    <property type="protein sequence ID" value="KAJ0960780.1"/>
    <property type="molecule type" value="Genomic_DNA"/>
</dbReference>
<name>A0A9D5H2A5_9LILI</name>
<sequence length="494" mass="56105">MERSPIRALRLALATARRLSTASSLVPAPDKAHVAVKDSRPLYRRLSALGGAKGGSVARALNKWVREGKTVTSPELIKYVKDLRKYRQYHNAIEVVDWMVNTKGMNLSITNHAIYLDLVSKVKGIESAELYFSSLPVAFKKQQTYGALLNCYCNEKMAEKVIPLYETMKKLDLVSNNLVQNNMMAFYMKLGQPEKVQKQFKEMKSENIAPDNFSYCVLMNSYASQGDIDSVDEVVQEMEEASDITLTWSAYSTLAGIYNVAGLFEKAEAALKKLEQLIDSQRSTGNLAEVNRVWKSLKTTFPKLTNMSYLIMLQALTKLDDLDSIERCFKEWESVHVAYDVRLMNLMIGAYLKKDMVKEAESLQAEASNRVEQFDFKTAELFIDYHLKKQEMGSALKWVKEASSQVKQDKWKLNGDHVKLFLKNYKEAKDVKGAEEFCGILKQFNRLDSRAYDSLIRTYDAAGEKEPSLCQRVKADQIVLSSKAKKLLNNISKT</sequence>
<dbReference type="InterPro" id="IPR011990">
    <property type="entry name" value="TPR-like_helical_dom_sf"/>
</dbReference>
<evidence type="ECO:0000256" key="3">
    <source>
        <dbReference type="ARBA" id="ARBA00022737"/>
    </source>
</evidence>
<evidence type="ECO:0000313" key="7">
    <source>
        <dbReference type="EMBL" id="KAJ0960780.1"/>
    </source>
</evidence>
<evidence type="ECO:0000256" key="1">
    <source>
        <dbReference type="ARBA" id="ARBA00004173"/>
    </source>
</evidence>
<evidence type="ECO:0008006" key="9">
    <source>
        <dbReference type="Google" id="ProtNLM"/>
    </source>
</evidence>
<dbReference type="Gene3D" id="1.25.40.10">
    <property type="entry name" value="Tetratricopeptide repeat domain"/>
    <property type="match status" value="2"/>
</dbReference>
<evidence type="ECO:0000256" key="5">
    <source>
        <dbReference type="ARBA" id="ARBA00023128"/>
    </source>
</evidence>
<evidence type="ECO:0000256" key="6">
    <source>
        <dbReference type="PROSITE-ProRule" id="PRU00708"/>
    </source>
</evidence>
<accession>A0A9D5H2A5</accession>
<organism evidence="7 8">
    <name type="scientific">Dioscorea zingiberensis</name>
    <dbReference type="NCBI Taxonomy" id="325984"/>
    <lineage>
        <taxon>Eukaryota</taxon>
        <taxon>Viridiplantae</taxon>
        <taxon>Streptophyta</taxon>
        <taxon>Embryophyta</taxon>
        <taxon>Tracheophyta</taxon>
        <taxon>Spermatophyta</taxon>
        <taxon>Magnoliopsida</taxon>
        <taxon>Liliopsida</taxon>
        <taxon>Dioscoreales</taxon>
        <taxon>Dioscoreaceae</taxon>
        <taxon>Dioscorea</taxon>
    </lineage>
</organism>
<feature type="repeat" description="PPR" evidence="6">
    <location>
        <begin position="211"/>
        <end position="241"/>
    </location>
</feature>
<comment type="caution">
    <text evidence="7">The sequence shown here is derived from an EMBL/GenBank/DDBJ whole genome shotgun (WGS) entry which is preliminary data.</text>
</comment>
<evidence type="ECO:0000256" key="4">
    <source>
        <dbReference type="ARBA" id="ARBA00022946"/>
    </source>
</evidence>
<dbReference type="Pfam" id="PF01535">
    <property type="entry name" value="PPR"/>
    <property type="match status" value="2"/>
</dbReference>
<protein>
    <recommendedName>
        <fullName evidence="9">Pentatricopeptide repeat-containing protein</fullName>
    </recommendedName>
</protein>
<keyword evidence="5" id="KW-0496">Mitochondrion</keyword>
<dbReference type="AlphaFoldDB" id="A0A9D5H2A5"/>
<dbReference type="PROSITE" id="PS51375">
    <property type="entry name" value="PPR"/>
    <property type="match status" value="3"/>
</dbReference>
<dbReference type="GO" id="GO:0003729">
    <property type="term" value="F:mRNA binding"/>
    <property type="evidence" value="ECO:0007669"/>
    <property type="project" value="UniProtKB-ARBA"/>
</dbReference>
<keyword evidence="4" id="KW-0809">Transit peptide</keyword>
<keyword evidence="8" id="KW-1185">Reference proteome</keyword>
<dbReference type="NCBIfam" id="TIGR00756">
    <property type="entry name" value="PPR"/>
    <property type="match status" value="2"/>
</dbReference>
<keyword evidence="3" id="KW-0677">Repeat</keyword>